<dbReference type="InterPro" id="IPR018303">
    <property type="entry name" value="ATPase_P-typ_P_site"/>
</dbReference>
<dbReference type="EC" id="7.6.2.1" evidence="16"/>
<feature type="transmembrane region" description="Helical" evidence="16">
    <location>
        <begin position="980"/>
        <end position="1003"/>
    </location>
</feature>
<dbReference type="EMBL" id="AYCK01012874">
    <property type="status" value="NOT_ANNOTATED_CDS"/>
    <property type="molecule type" value="Genomic_DNA"/>
</dbReference>
<dbReference type="InterPro" id="IPR006539">
    <property type="entry name" value="P-type_ATPase_IV"/>
</dbReference>
<dbReference type="GO" id="GO:0045332">
    <property type="term" value="P:phospholipid translocation"/>
    <property type="evidence" value="ECO:0007669"/>
    <property type="project" value="TreeGrafter"/>
</dbReference>
<comment type="catalytic activity">
    <reaction evidence="12 16">
        <text>ATP + H2O + phospholipidSide 1 = ADP + phosphate + phospholipidSide 2.</text>
        <dbReference type="EC" id="7.6.2.1"/>
    </reaction>
</comment>
<name>A0A096M4F6_POEFO</name>
<evidence type="ECO:0000256" key="11">
    <source>
        <dbReference type="ARBA" id="ARBA00023136"/>
    </source>
</evidence>
<dbReference type="SFLD" id="SFLDF00027">
    <property type="entry name" value="p-type_atpase"/>
    <property type="match status" value="1"/>
</dbReference>
<feature type="binding site" evidence="14">
    <location>
        <position position="691"/>
    </location>
    <ligand>
        <name>ATP</name>
        <dbReference type="ChEBI" id="CHEBI:30616"/>
    </ligand>
</feature>
<evidence type="ECO:0000259" key="17">
    <source>
        <dbReference type="Pfam" id="PF16209"/>
    </source>
</evidence>
<feature type="binding site" evidence="15">
    <location>
        <position position="840"/>
    </location>
    <ligand>
        <name>Mg(2+)</name>
        <dbReference type="ChEBI" id="CHEBI:18420"/>
    </ligand>
</feature>
<dbReference type="InterPro" id="IPR032631">
    <property type="entry name" value="P-type_ATPase_N"/>
</dbReference>
<dbReference type="Pfam" id="PF16212">
    <property type="entry name" value="PhoLip_ATPase_C"/>
    <property type="match status" value="1"/>
</dbReference>
<dbReference type="PANTHER" id="PTHR24092">
    <property type="entry name" value="PROBABLE PHOSPHOLIPID-TRANSPORTING ATPASE"/>
    <property type="match status" value="1"/>
</dbReference>
<accession>A0A096M4F6</accession>
<dbReference type="Pfam" id="PF13246">
    <property type="entry name" value="Cation_ATPase"/>
    <property type="match status" value="1"/>
</dbReference>
<evidence type="ECO:0000256" key="14">
    <source>
        <dbReference type="PIRSR" id="PIRSR606539-2"/>
    </source>
</evidence>
<comment type="subcellular location">
    <subcellularLocation>
        <location evidence="2 16">Membrane</location>
        <topology evidence="2 16">Multi-pass membrane protein</topology>
    </subcellularLocation>
</comment>
<dbReference type="Pfam" id="PF16209">
    <property type="entry name" value="PhoLip_ATPase_N"/>
    <property type="match status" value="1"/>
</dbReference>
<comment type="cofactor">
    <cofactor evidence="1 15">
        <name>Mg(2+)</name>
        <dbReference type="ChEBI" id="CHEBI:18420"/>
    </cofactor>
</comment>
<dbReference type="SUPFAM" id="SSF81665">
    <property type="entry name" value="Calcium ATPase, transmembrane domain M"/>
    <property type="match status" value="1"/>
</dbReference>
<feature type="binding site" evidence="14">
    <location>
        <position position="553"/>
    </location>
    <ligand>
        <name>ATP</name>
        <dbReference type="ChEBI" id="CHEBI:30616"/>
    </ligand>
</feature>
<feature type="transmembrane region" description="Helical" evidence="16">
    <location>
        <begin position="68"/>
        <end position="98"/>
    </location>
</feature>
<keyword evidence="11 16" id="KW-0472">Membrane</keyword>
<dbReference type="GO" id="GO:0005524">
    <property type="term" value="F:ATP binding"/>
    <property type="evidence" value="ECO:0007669"/>
    <property type="project" value="UniProtKB-UniRule"/>
</dbReference>
<dbReference type="SUPFAM" id="SSF81653">
    <property type="entry name" value="Calcium ATPase, transduction domain A"/>
    <property type="match status" value="1"/>
</dbReference>
<dbReference type="AlphaFoldDB" id="A0A096M4F6"/>
<dbReference type="PANTHER" id="PTHR24092:SF198">
    <property type="entry name" value="PHOSPHOLIPID-TRANSPORTING ATPASE"/>
    <property type="match status" value="1"/>
</dbReference>
<dbReference type="OMA" id="DILMFFR"/>
<feature type="transmembrane region" description="Helical" evidence="16">
    <location>
        <begin position="897"/>
        <end position="917"/>
    </location>
</feature>
<feature type="binding site" evidence="14">
    <location>
        <position position="820"/>
    </location>
    <ligand>
        <name>ATP</name>
        <dbReference type="ChEBI" id="CHEBI:30616"/>
    </ligand>
</feature>
<evidence type="ECO:0000256" key="10">
    <source>
        <dbReference type="ARBA" id="ARBA00022989"/>
    </source>
</evidence>
<dbReference type="Proteomes" id="UP000028760">
    <property type="component" value="Unassembled WGS sequence"/>
</dbReference>
<keyword evidence="7 14" id="KW-0067">ATP-binding</keyword>
<dbReference type="InterPro" id="IPR032630">
    <property type="entry name" value="P_typ_ATPase_c"/>
</dbReference>
<feature type="binding site" evidence="14">
    <location>
        <position position="692"/>
    </location>
    <ligand>
        <name>ATP</name>
        <dbReference type="ChEBI" id="CHEBI:30616"/>
    </ligand>
</feature>
<feature type="transmembrane region" description="Helical" evidence="16">
    <location>
        <begin position="1084"/>
        <end position="1110"/>
    </location>
</feature>
<feature type="binding site" evidence="14">
    <location>
        <position position="410"/>
    </location>
    <ligand>
        <name>ATP</name>
        <dbReference type="ChEBI" id="CHEBI:30616"/>
    </ligand>
</feature>
<dbReference type="GO" id="GO:0005802">
    <property type="term" value="C:trans-Golgi network"/>
    <property type="evidence" value="ECO:0007669"/>
    <property type="project" value="TreeGrafter"/>
</dbReference>
<dbReference type="InterPro" id="IPR036412">
    <property type="entry name" value="HAD-like_sf"/>
</dbReference>
<keyword evidence="8 15" id="KW-0460">Magnesium</keyword>
<dbReference type="SUPFAM" id="SSF56784">
    <property type="entry name" value="HAD-like"/>
    <property type="match status" value="1"/>
</dbReference>
<feature type="transmembrane region" description="Helical" evidence="16">
    <location>
        <begin position="293"/>
        <end position="320"/>
    </location>
</feature>
<dbReference type="NCBIfam" id="TIGR01652">
    <property type="entry name" value="ATPase-Plipid"/>
    <property type="match status" value="1"/>
</dbReference>
<dbReference type="PROSITE" id="PS00154">
    <property type="entry name" value="ATPASE_E1_E2"/>
    <property type="match status" value="1"/>
</dbReference>
<feature type="binding site" evidence="14">
    <location>
        <position position="844"/>
    </location>
    <ligand>
        <name>ATP</name>
        <dbReference type="ChEBI" id="CHEBI:30616"/>
    </ligand>
</feature>
<keyword evidence="5 15" id="KW-0479">Metal-binding</keyword>
<feature type="transmembrane region" description="Helical" evidence="16">
    <location>
        <begin position="1038"/>
        <end position="1057"/>
    </location>
</feature>
<feature type="binding site" evidence="14">
    <location>
        <position position="609"/>
    </location>
    <ligand>
        <name>ATP</name>
        <dbReference type="ChEBI" id="CHEBI:30616"/>
    </ligand>
</feature>
<feature type="binding site" evidence="14">
    <location>
        <position position="843"/>
    </location>
    <ligand>
        <name>ATP</name>
        <dbReference type="ChEBI" id="CHEBI:30616"/>
    </ligand>
</feature>
<dbReference type="SFLD" id="SFLDS00003">
    <property type="entry name" value="Haloacid_Dehalogenase"/>
    <property type="match status" value="1"/>
</dbReference>
<evidence type="ECO:0000256" key="5">
    <source>
        <dbReference type="ARBA" id="ARBA00022723"/>
    </source>
</evidence>
<dbReference type="Gene3D" id="3.40.50.1000">
    <property type="entry name" value="HAD superfamily/HAD-like"/>
    <property type="match status" value="1"/>
</dbReference>
<evidence type="ECO:0000256" key="9">
    <source>
        <dbReference type="ARBA" id="ARBA00022967"/>
    </source>
</evidence>
<dbReference type="InterPro" id="IPR023214">
    <property type="entry name" value="HAD_sf"/>
</dbReference>
<feature type="binding site" evidence="15">
    <location>
        <position position="408"/>
    </location>
    <ligand>
        <name>Mg(2+)</name>
        <dbReference type="ChEBI" id="CHEBI:18420"/>
    </ligand>
</feature>
<evidence type="ECO:0000256" key="2">
    <source>
        <dbReference type="ARBA" id="ARBA00004141"/>
    </source>
</evidence>
<feature type="binding site" evidence="14">
    <location>
        <position position="408"/>
    </location>
    <ligand>
        <name>ATP</name>
        <dbReference type="ChEBI" id="CHEBI:30616"/>
    </ligand>
</feature>
<dbReference type="GO" id="GO:0007030">
    <property type="term" value="P:Golgi organization"/>
    <property type="evidence" value="ECO:0007669"/>
    <property type="project" value="TreeGrafter"/>
</dbReference>
<keyword evidence="10 16" id="KW-1133">Transmembrane helix</keyword>
<evidence type="ECO:0000256" key="12">
    <source>
        <dbReference type="ARBA" id="ARBA00034036"/>
    </source>
</evidence>
<evidence type="ECO:0000256" key="4">
    <source>
        <dbReference type="ARBA" id="ARBA00022692"/>
    </source>
</evidence>
<dbReference type="EMBL" id="AYCK01012875">
    <property type="status" value="NOT_ANNOTATED_CDS"/>
    <property type="molecule type" value="Genomic_DNA"/>
</dbReference>
<dbReference type="GO" id="GO:0005886">
    <property type="term" value="C:plasma membrane"/>
    <property type="evidence" value="ECO:0007669"/>
    <property type="project" value="TreeGrafter"/>
</dbReference>
<feature type="binding site" evidence="14">
    <location>
        <position position="512"/>
    </location>
    <ligand>
        <name>ATP</name>
        <dbReference type="ChEBI" id="CHEBI:30616"/>
    </ligand>
</feature>
<dbReference type="Gene3D" id="3.40.1110.10">
    <property type="entry name" value="Calcium-transporting ATPase, cytoplasmic domain N"/>
    <property type="match status" value="1"/>
</dbReference>
<feature type="binding site" evidence="15">
    <location>
        <position position="410"/>
    </location>
    <ligand>
        <name>Mg(2+)</name>
        <dbReference type="ChEBI" id="CHEBI:18420"/>
    </ligand>
</feature>
<evidence type="ECO:0000313" key="19">
    <source>
        <dbReference type="Ensembl" id="ENSPFOP00000026297.1"/>
    </source>
</evidence>
<evidence type="ECO:0000256" key="1">
    <source>
        <dbReference type="ARBA" id="ARBA00001946"/>
    </source>
</evidence>
<dbReference type="GO" id="GO:0000287">
    <property type="term" value="F:magnesium ion binding"/>
    <property type="evidence" value="ECO:0007669"/>
    <property type="project" value="UniProtKB-UniRule"/>
</dbReference>
<dbReference type="GO" id="GO:0016887">
    <property type="term" value="F:ATP hydrolysis activity"/>
    <property type="evidence" value="ECO:0007669"/>
    <property type="project" value="InterPro"/>
</dbReference>
<dbReference type="Ensembl" id="ENSPFOT00000025328.1">
    <property type="protein sequence ID" value="ENSPFOP00000026297.1"/>
    <property type="gene ID" value="ENSPFOG00000000787.2"/>
</dbReference>
<dbReference type="FunFam" id="3.40.1110.10:FF:000079">
    <property type="entry name" value="Phospholipid-transporting ATPase"/>
    <property type="match status" value="1"/>
</dbReference>
<dbReference type="eggNOG" id="KOG0206">
    <property type="taxonomic scope" value="Eukaryota"/>
</dbReference>
<dbReference type="InterPro" id="IPR044492">
    <property type="entry name" value="P_typ_ATPase_HD_dom"/>
</dbReference>
<evidence type="ECO:0000256" key="3">
    <source>
        <dbReference type="ARBA" id="ARBA00008109"/>
    </source>
</evidence>
<dbReference type="EMBL" id="AYCK01012872">
    <property type="status" value="NOT_ANNOTATED_CDS"/>
    <property type="molecule type" value="Genomic_DNA"/>
</dbReference>
<evidence type="ECO:0000259" key="18">
    <source>
        <dbReference type="Pfam" id="PF16212"/>
    </source>
</evidence>
<feature type="domain" description="P-type ATPase C-terminal" evidence="18">
    <location>
        <begin position="867"/>
        <end position="1110"/>
    </location>
</feature>
<evidence type="ECO:0000256" key="8">
    <source>
        <dbReference type="ARBA" id="ARBA00022842"/>
    </source>
</evidence>
<dbReference type="InterPro" id="IPR023299">
    <property type="entry name" value="ATPase_P-typ_cyto_dom_N"/>
</dbReference>
<reference evidence="20" key="1">
    <citation type="submission" date="2013-10" db="EMBL/GenBank/DDBJ databases">
        <authorList>
            <person name="Schartl M."/>
            <person name="Warren W."/>
        </authorList>
    </citation>
    <scope>NUCLEOTIDE SEQUENCE [LARGE SCALE GENOMIC DNA]</scope>
    <source>
        <strain evidence="20">female</strain>
    </source>
</reference>
<keyword evidence="4 16" id="KW-0812">Transmembrane</keyword>
<comment type="similarity">
    <text evidence="3 16">Belongs to the cation transport ATPase (P-type) (TC 3.A.3) family. Type IV subfamily.</text>
</comment>
<feature type="binding site" evidence="14">
    <location>
        <position position="814"/>
    </location>
    <ligand>
        <name>ATP</name>
        <dbReference type="ChEBI" id="CHEBI:30616"/>
    </ligand>
</feature>
<evidence type="ECO:0000256" key="15">
    <source>
        <dbReference type="PIRSR" id="PIRSR606539-3"/>
    </source>
</evidence>
<dbReference type="EMBL" id="AYCK01012873">
    <property type="status" value="NOT_ANNOTATED_CDS"/>
    <property type="molecule type" value="Genomic_DNA"/>
</dbReference>
<proteinExistence type="inferred from homology"/>
<dbReference type="InterPro" id="IPR001757">
    <property type="entry name" value="P_typ_ATPase"/>
</dbReference>
<feature type="binding site" evidence="14">
    <location>
        <position position="409"/>
    </location>
    <ligand>
        <name>ATP</name>
        <dbReference type="ChEBI" id="CHEBI:30616"/>
    </ligand>
</feature>
<keyword evidence="6 14" id="KW-0547">Nucleotide-binding</keyword>
<dbReference type="GeneTree" id="ENSGT00940000160463"/>
<dbReference type="InterPro" id="IPR023298">
    <property type="entry name" value="ATPase_P-typ_TM_dom_sf"/>
</dbReference>
<dbReference type="FunFam" id="3.40.50.1000:FF:000014">
    <property type="entry name" value="Phospholipid-transporting ATPase"/>
    <property type="match status" value="1"/>
</dbReference>
<evidence type="ECO:0000313" key="20">
    <source>
        <dbReference type="Proteomes" id="UP000028760"/>
    </source>
</evidence>
<organism evidence="19 20">
    <name type="scientific">Poecilia formosa</name>
    <name type="common">Amazon molly</name>
    <name type="synonym">Limia formosa</name>
    <dbReference type="NCBI Taxonomy" id="48698"/>
    <lineage>
        <taxon>Eukaryota</taxon>
        <taxon>Metazoa</taxon>
        <taxon>Chordata</taxon>
        <taxon>Craniata</taxon>
        <taxon>Vertebrata</taxon>
        <taxon>Euteleostomi</taxon>
        <taxon>Actinopterygii</taxon>
        <taxon>Neopterygii</taxon>
        <taxon>Teleostei</taxon>
        <taxon>Neoteleostei</taxon>
        <taxon>Acanthomorphata</taxon>
        <taxon>Ovalentaria</taxon>
        <taxon>Atherinomorphae</taxon>
        <taxon>Cyprinodontiformes</taxon>
        <taxon>Poeciliidae</taxon>
        <taxon>Poeciliinae</taxon>
        <taxon>Poecilia</taxon>
    </lineage>
</organism>
<feature type="transmembrane region" description="Helical" evidence="16">
    <location>
        <begin position="1009"/>
        <end position="1031"/>
    </location>
</feature>
<dbReference type="SUPFAM" id="SSF81660">
    <property type="entry name" value="Metal cation-transporting ATPase, ATP-binding domain N"/>
    <property type="match status" value="1"/>
</dbReference>
<dbReference type="SFLD" id="SFLDG00002">
    <property type="entry name" value="C1.7:_P-type_atpase_like"/>
    <property type="match status" value="1"/>
</dbReference>
<evidence type="ECO:0000256" key="13">
    <source>
        <dbReference type="PIRSR" id="PIRSR606539-1"/>
    </source>
</evidence>
<dbReference type="Gene3D" id="2.70.150.10">
    <property type="entry name" value="Calcium-transporting ATPase, cytoplasmic transduction domain A"/>
    <property type="match status" value="1"/>
</dbReference>
<feature type="domain" description="P-type ATPase N-terminal" evidence="17">
    <location>
        <begin position="22"/>
        <end position="91"/>
    </location>
</feature>
<dbReference type="InterPro" id="IPR008250">
    <property type="entry name" value="ATPase_P-typ_transduc_dom_A_sf"/>
</dbReference>
<feature type="binding site" evidence="14">
    <location>
        <position position="690"/>
    </location>
    <ligand>
        <name>ATP</name>
        <dbReference type="ChEBI" id="CHEBI:30616"/>
    </ligand>
</feature>
<feature type="active site" description="4-aspartylphosphate intermediate" evidence="13">
    <location>
        <position position="408"/>
    </location>
</feature>
<evidence type="ECO:0000256" key="6">
    <source>
        <dbReference type="ARBA" id="ARBA00022741"/>
    </source>
</evidence>
<feature type="transmembrane region" description="Helical" evidence="16">
    <location>
        <begin position="929"/>
        <end position="950"/>
    </location>
</feature>
<feature type="transmembrane region" description="Helical" evidence="16">
    <location>
        <begin position="340"/>
        <end position="362"/>
    </location>
</feature>
<reference evidence="19" key="3">
    <citation type="submission" date="2025-09" db="UniProtKB">
        <authorList>
            <consortium name="Ensembl"/>
        </authorList>
    </citation>
    <scope>IDENTIFICATION</scope>
</reference>
<dbReference type="PRINTS" id="PR00119">
    <property type="entry name" value="CATATPASE"/>
</dbReference>
<evidence type="ECO:0000256" key="16">
    <source>
        <dbReference type="RuleBase" id="RU362033"/>
    </source>
</evidence>
<dbReference type="GO" id="GO:0140326">
    <property type="term" value="F:ATPase-coupled intramembrane lipid transporter activity"/>
    <property type="evidence" value="ECO:0007669"/>
    <property type="project" value="UniProtKB-EC"/>
</dbReference>
<feature type="binding site" evidence="15">
    <location>
        <position position="844"/>
    </location>
    <ligand>
        <name>Mg(2+)</name>
        <dbReference type="ChEBI" id="CHEBI:18420"/>
    </ligand>
</feature>
<dbReference type="STRING" id="48698.ENSPFOP00000026297"/>
<feature type="binding site" evidence="14">
    <location>
        <position position="576"/>
    </location>
    <ligand>
        <name>ATP</name>
        <dbReference type="ChEBI" id="CHEBI:30616"/>
    </ligand>
</feature>
<reference evidence="19" key="2">
    <citation type="submission" date="2025-08" db="UniProtKB">
        <authorList>
            <consortium name="Ensembl"/>
        </authorList>
    </citation>
    <scope>IDENTIFICATION</scope>
</reference>
<keyword evidence="20" id="KW-1185">Reference proteome</keyword>
<protein>
    <recommendedName>
        <fullName evidence="16">Phospholipid-transporting ATPase</fullName>
        <ecNumber evidence="16">7.6.2.1</ecNumber>
    </recommendedName>
</protein>
<keyword evidence="9 16" id="KW-1278">Translocase</keyword>
<dbReference type="NCBIfam" id="TIGR01494">
    <property type="entry name" value="ATPase_P-type"/>
    <property type="match status" value="1"/>
</dbReference>
<sequence length="1192" mass="134316">MSKEDVESGLTWEVKANSRHYHKHKQRKSFLCFTWGRYSDNVVRSHKYSLLTFLPLTLFEQFQRAANIYFLLMVVLQCVPAISSIPWYITIIPLLVVLSVRGLKDLASDMARRRCDSEINSRPCDVLVSQSFMTAQWKDVCVGDLLRIRRDQIIPADLLLLSSSEPHSLCYVETADIDGETNLKYRQALGATHNELTSHPSEEALGAFNGVVLCEEPNNRLYTFRGQLQWQGECFLLENEHVLLRGTVLRNTDFAYGLTIYTGRATGADTKILRNCGKLRAKRTQLEEVFNKVVIGIVLSVLLAALLLAIGAGVFSYQVMTQTSFLSALVVDGNPAYNGFLVYWSYIILLSPAMPIALYITFEVIHTIHSKFIGWDLEMYWKQTDKPAEARNTSLSEELGQVGYLLSDKTGTLTQNRLLLRQCCIAGQIYGKYDELCGTGSQAADYSVPMDLSWNPFSSGGLRMFSPTLVETLRGQRCPVTTQFLSALALCHTVMAEWKEGSPVYQAASPDEETLVGAARELGWVFLSRTRDFVVVSELGATRQYQLLALLDFTSKRRRMSVLVRDPEGGLKLYCKGADVVILERLQKNCPHQESTEMALELFAEACLRTLCVAVRSVPEALWERWSETLALSAAMATCERDTLLEKLYDEMERDLLLLGVTAIEDRLQEGVPETIALLQEAGIRVWVLTGDKKETAVNIGYACRLLHPESRLLEWQELSLQTHRSASSKPSRQSCGLHTRRWQEQKLLWSSPDLNCLKRKHWIKNYIWNTMSKTDISKLLDCVCPQAEFEERPEWGASFMSLAEQCQSVLCCRVTPAQKAEIVKLVRKHTASITMSIGDGANDVNMIKTAHIGVGLAGREGGQAVHNADFAVSQFRFLQRLLLVHGRWSYRRISLFLRYFLFKTCGFALVHIWFGILNGFSAQSLYETWFIALYTVFYTAVPVMCMAFFEQDVSAESSLKFPELYKSGQKKELSSPRKLVTYLLYAVYMSLVLFFIPCGVFYNTAYDYQTMAVTVSMAATFAVTVEIVILTKYWTKFNIAALCVSVVMFFICTRITHSTRLFQSSPADYFFLGVSEKAFIDPVVWLTALLTAWTAVLPSVTFHAFNVILKAFIRKQILLEGNQIHNSSPPPVELTSRFARGSSLRRSSYAISQGAGPGRLIHSATSIQRAEALKEEKVSTSKKVNGCGTLN</sequence>
<evidence type="ECO:0000256" key="7">
    <source>
        <dbReference type="ARBA" id="ARBA00022840"/>
    </source>
</evidence>